<dbReference type="InterPro" id="IPR000244">
    <property type="entry name" value="Ribosomal_bL9"/>
</dbReference>
<dbReference type="PANTHER" id="PTHR21368">
    <property type="entry name" value="50S RIBOSOMAL PROTEIN L9"/>
    <property type="match status" value="1"/>
</dbReference>
<feature type="domain" description="Ribosomal protein L9" evidence="8">
    <location>
        <begin position="13"/>
        <end position="40"/>
    </location>
</feature>
<gene>
    <name evidence="7" type="primary">rplI</name>
    <name evidence="9" type="ORF">A2482_00555</name>
</gene>
<evidence type="ECO:0000256" key="5">
    <source>
        <dbReference type="ARBA" id="ARBA00023274"/>
    </source>
</evidence>
<protein>
    <recommendedName>
        <fullName evidence="6 7">Large ribosomal subunit protein bL9</fullName>
    </recommendedName>
</protein>
<dbReference type="InterPro" id="IPR020070">
    <property type="entry name" value="Ribosomal_bL9_N"/>
</dbReference>
<dbReference type="HAMAP" id="MF_00503">
    <property type="entry name" value="Ribosomal_bL9"/>
    <property type="match status" value="1"/>
</dbReference>
<sequence length="152" mass="16297">MQVIFLKNQQNAGRKGEVKKVADGFALNFLIPNKIALPATPANVKTYSVLADGTVDSVAAHKVASQSLEKLAAAIRGVTLNFAEKADDKGTLFAGISRDRLAVELTAQGAAVKPKQIELDEPIKKLGDFKITVTLKPDLKSAFRIIIKKITA</sequence>
<keyword evidence="2 7" id="KW-0699">rRNA-binding</keyword>
<dbReference type="SUPFAM" id="SSF55658">
    <property type="entry name" value="L9 N-domain-like"/>
    <property type="match status" value="1"/>
</dbReference>
<dbReference type="InterPro" id="IPR009027">
    <property type="entry name" value="Ribosomal_bL9/RNase_H1_N"/>
</dbReference>
<evidence type="ECO:0000256" key="1">
    <source>
        <dbReference type="ARBA" id="ARBA00010605"/>
    </source>
</evidence>
<evidence type="ECO:0000256" key="6">
    <source>
        <dbReference type="ARBA" id="ARBA00035292"/>
    </source>
</evidence>
<evidence type="ECO:0000313" key="9">
    <source>
        <dbReference type="EMBL" id="OGF35206.1"/>
    </source>
</evidence>
<keyword evidence="5 7" id="KW-0687">Ribonucleoprotein</keyword>
<dbReference type="Pfam" id="PF01281">
    <property type="entry name" value="Ribosomal_L9_N"/>
    <property type="match status" value="1"/>
</dbReference>
<evidence type="ECO:0000256" key="3">
    <source>
        <dbReference type="ARBA" id="ARBA00022884"/>
    </source>
</evidence>
<dbReference type="InterPro" id="IPR020594">
    <property type="entry name" value="Ribosomal_bL9_bac/chp"/>
</dbReference>
<comment type="caution">
    <text evidence="9">The sequence shown here is derived from an EMBL/GenBank/DDBJ whole genome shotgun (WGS) entry which is preliminary data.</text>
</comment>
<dbReference type="GO" id="GO:0005840">
    <property type="term" value="C:ribosome"/>
    <property type="evidence" value="ECO:0007669"/>
    <property type="project" value="UniProtKB-KW"/>
</dbReference>
<evidence type="ECO:0000256" key="7">
    <source>
        <dbReference type="HAMAP-Rule" id="MF_00503"/>
    </source>
</evidence>
<dbReference type="PROSITE" id="PS00651">
    <property type="entry name" value="RIBOSOMAL_L9"/>
    <property type="match status" value="1"/>
</dbReference>
<dbReference type="GO" id="GO:0003735">
    <property type="term" value="F:structural constituent of ribosome"/>
    <property type="evidence" value="ECO:0007669"/>
    <property type="project" value="InterPro"/>
</dbReference>
<dbReference type="InterPro" id="IPR020069">
    <property type="entry name" value="Ribosomal_bL9_C"/>
</dbReference>
<reference evidence="9 10" key="1">
    <citation type="journal article" date="2016" name="Nat. Commun.">
        <title>Thousands of microbial genomes shed light on interconnected biogeochemical processes in an aquifer system.</title>
        <authorList>
            <person name="Anantharaman K."/>
            <person name="Brown C.T."/>
            <person name="Hug L.A."/>
            <person name="Sharon I."/>
            <person name="Castelle C.J."/>
            <person name="Probst A.J."/>
            <person name="Thomas B.C."/>
            <person name="Singh A."/>
            <person name="Wilkins M.J."/>
            <person name="Karaoz U."/>
            <person name="Brodie E.L."/>
            <person name="Williams K.H."/>
            <person name="Hubbard S.S."/>
            <person name="Banfield J.F."/>
        </authorList>
    </citation>
    <scope>NUCLEOTIDE SEQUENCE [LARGE SCALE GENOMIC DNA]</scope>
</reference>
<evidence type="ECO:0000259" key="8">
    <source>
        <dbReference type="PROSITE" id="PS00651"/>
    </source>
</evidence>
<proteinExistence type="inferred from homology"/>
<dbReference type="SUPFAM" id="SSF55653">
    <property type="entry name" value="Ribosomal protein L9 C-domain"/>
    <property type="match status" value="1"/>
</dbReference>
<dbReference type="GO" id="GO:1990904">
    <property type="term" value="C:ribonucleoprotein complex"/>
    <property type="evidence" value="ECO:0007669"/>
    <property type="project" value="UniProtKB-KW"/>
</dbReference>
<dbReference type="EMBL" id="MFGM01000054">
    <property type="protein sequence ID" value="OGF35206.1"/>
    <property type="molecule type" value="Genomic_DNA"/>
</dbReference>
<dbReference type="Gene3D" id="3.10.430.100">
    <property type="entry name" value="Ribosomal protein L9, C-terminal domain"/>
    <property type="match status" value="1"/>
</dbReference>
<comment type="function">
    <text evidence="7">Binds to the 23S rRNA.</text>
</comment>
<dbReference type="Pfam" id="PF03948">
    <property type="entry name" value="Ribosomal_L9_C"/>
    <property type="match status" value="1"/>
</dbReference>
<dbReference type="Gene3D" id="3.40.5.10">
    <property type="entry name" value="Ribosomal protein L9, N-terminal domain"/>
    <property type="match status" value="1"/>
</dbReference>
<organism evidence="9 10">
    <name type="scientific">Candidatus Falkowbacteria bacterium RIFOXYC2_FULL_48_21</name>
    <dbReference type="NCBI Taxonomy" id="1798005"/>
    <lineage>
        <taxon>Bacteria</taxon>
        <taxon>Candidatus Falkowiibacteriota</taxon>
    </lineage>
</organism>
<keyword evidence="3 7" id="KW-0694">RNA-binding</keyword>
<evidence type="ECO:0000313" key="10">
    <source>
        <dbReference type="Proteomes" id="UP000178656"/>
    </source>
</evidence>
<dbReference type="AlphaFoldDB" id="A0A1F5T929"/>
<evidence type="ECO:0000256" key="4">
    <source>
        <dbReference type="ARBA" id="ARBA00022980"/>
    </source>
</evidence>
<accession>A0A1F5T929</accession>
<evidence type="ECO:0000256" key="2">
    <source>
        <dbReference type="ARBA" id="ARBA00022730"/>
    </source>
</evidence>
<dbReference type="Proteomes" id="UP000178656">
    <property type="component" value="Unassembled WGS sequence"/>
</dbReference>
<dbReference type="GO" id="GO:0019843">
    <property type="term" value="F:rRNA binding"/>
    <property type="evidence" value="ECO:0007669"/>
    <property type="project" value="UniProtKB-UniRule"/>
</dbReference>
<dbReference type="GO" id="GO:0006412">
    <property type="term" value="P:translation"/>
    <property type="evidence" value="ECO:0007669"/>
    <property type="project" value="UniProtKB-UniRule"/>
</dbReference>
<dbReference type="InterPro" id="IPR036791">
    <property type="entry name" value="Ribosomal_bL9_C_sf"/>
</dbReference>
<dbReference type="NCBIfam" id="TIGR00158">
    <property type="entry name" value="L9"/>
    <property type="match status" value="1"/>
</dbReference>
<comment type="similarity">
    <text evidence="1 7">Belongs to the bacterial ribosomal protein bL9 family.</text>
</comment>
<keyword evidence="4 7" id="KW-0689">Ribosomal protein</keyword>
<dbReference type="InterPro" id="IPR036935">
    <property type="entry name" value="Ribosomal_bL9_N_sf"/>
</dbReference>
<name>A0A1F5T929_9BACT</name>